<evidence type="ECO:0000256" key="4">
    <source>
        <dbReference type="SAM" id="Phobius"/>
    </source>
</evidence>
<dbReference type="InterPro" id="IPR017853">
    <property type="entry name" value="GH"/>
</dbReference>
<keyword evidence="4" id="KW-0472">Membrane</keyword>
<dbReference type="PROSITE" id="PS51904">
    <property type="entry name" value="GLYCOSYL_HYDROL_F25_2"/>
    <property type="match status" value="1"/>
</dbReference>
<protein>
    <submittedName>
        <fullName evidence="5">Lysozyme M1</fullName>
        <ecNumber evidence="5">3.2.1.17</ecNumber>
    </submittedName>
</protein>
<dbReference type="Pfam" id="PF01183">
    <property type="entry name" value="Glyco_hydro_25"/>
    <property type="match status" value="1"/>
</dbReference>
<evidence type="ECO:0000256" key="2">
    <source>
        <dbReference type="ARBA" id="ARBA00022801"/>
    </source>
</evidence>
<evidence type="ECO:0000313" key="6">
    <source>
        <dbReference type="Proteomes" id="UP000048926"/>
    </source>
</evidence>
<dbReference type="Proteomes" id="UP000048926">
    <property type="component" value="Unassembled WGS sequence"/>
</dbReference>
<keyword evidence="6" id="KW-1185">Reference proteome</keyword>
<comment type="similarity">
    <text evidence="1">Belongs to the glycosyl hydrolase 25 family.</text>
</comment>
<keyword evidence="4" id="KW-0812">Transmembrane</keyword>
<dbReference type="AlphaFoldDB" id="A0A0M6XYP4"/>
<evidence type="ECO:0000256" key="1">
    <source>
        <dbReference type="ARBA" id="ARBA00010646"/>
    </source>
</evidence>
<dbReference type="CDD" id="cd06413">
    <property type="entry name" value="GH25_muramidase_1"/>
    <property type="match status" value="1"/>
</dbReference>
<dbReference type="GO" id="GO:0003796">
    <property type="term" value="F:lysozyme activity"/>
    <property type="evidence" value="ECO:0007669"/>
    <property type="project" value="UniProtKB-EC"/>
</dbReference>
<dbReference type="RefSeq" id="WP_055654648.1">
    <property type="nucleotide sequence ID" value="NZ_CXST01000001.1"/>
</dbReference>
<evidence type="ECO:0000256" key="3">
    <source>
        <dbReference type="ARBA" id="ARBA00023295"/>
    </source>
</evidence>
<reference evidence="6" key="1">
    <citation type="submission" date="2015-07" db="EMBL/GenBank/DDBJ databases">
        <authorList>
            <person name="Rodrigo-Torres Lidia"/>
            <person name="Arahal R.David."/>
        </authorList>
    </citation>
    <scope>NUCLEOTIDE SEQUENCE [LARGE SCALE GENOMIC DNA]</scope>
    <source>
        <strain evidence="6">CECT 4801</strain>
    </source>
</reference>
<dbReference type="SUPFAM" id="SSF51445">
    <property type="entry name" value="(Trans)glycosidases"/>
    <property type="match status" value="1"/>
</dbReference>
<dbReference type="EMBL" id="CXST01000001">
    <property type="protein sequence ID" value="CTQ42603.1"/>
    <property type="molecule type" value="Genomic_DNA"/>
</dbReference>
<dbReference type="SMART" id="SM00641">
    <property type="entry name" value="Glyco_25"/>
    <property type="match status" value="1"/>
</dbReference>
<proteinExistence type="inferred from homology"/>
<keyword evidence="2 5" id="KW-0378">Hydrolase</keyword>
<dbReference type="GO" id="GO:0009253">
    <property type="term" value="P:peptidoglycan catabolic process"/>
    <property type="evidence" value="ECO:0007669"/>
    <property type="project" value="InterPro"/>
</dbReference>
<dbReference type="Gene3D" id="3.20.20.80">
    <property type="entry name" value="Glycosidases"/>
    <property type="match status" value="1"/>
</dbReference>
<dbReference type="GO" id="GO:0016052">
    <property type="term" value="P:carbohydrate catabolic process"/>
    <property type="evidence" value="ECO:0007669"/>
    <property type="project" value="TreeGrafter"/>
</dbReference>
<feature type="transmembrane region" description="Helical" evidence="4">
    <location>
        <begin position="12"/>
        <end position="32"/>
    </location>
</feature>
<name>A0A0M6XYP4_9HYPH</name>
<dbReference type="OrthoDB" id="9798192at2"/>
<dbReference type="EC" id="3.2.1.17" evidence="5"/>
<dbReference type="STRING" id="187304.B0E33_24965"/>
<dbReference type="GO" id="GO:0016998">
    <property type="term" value="P:cell wall macromolecule catabolic process"/>
    <property type="evidence" value="ECO:0007669"/>
    <property type="project" value="InterPro"/>
</dbReference>
<gene>
    <name evidence="5" type="primary">acm_1</name>
    <name evidence="5" type="ORF">LAL4801_01034</name>
</gene>
<sequence length="236" mass="26530">MNFLQAVLRTLFYVAVGGVISIVGAAFFFMNWEPDRNQYTIRGIDISHHQGDIDWAQVAADDIAFVYMKATEGGDFKDRAFARNWAGAGSAGLARGAYHFFSLCKSGREQAQNFLSVLPQDSDMLAPVVDLEFTGNCARRPPAEEVLQEISDFVALVEQGRGKQVILYVPEDFYLDYLKGKGLNRRLWTQSIWHSPGYVSDWSLWQYHDRGTIKGISGDVDLNVLHPEKSLDNLKS</sequence>
<organism evidence="5 6">
    <name type="scientific">Roseibium aggregatum</name>
    <dbReference type="NCBI Taxonomy" id="187304"/>
    <lineage>
        <taxon>Bacteria</taxon>
        <taxon>Pseudomonadati</taxon>
        <taxon>Pseudomonadota</taxon>
        <taxon>Alphaproteobacteria</taxon>
        <taxon>Hyphomicrobiales</taxon>
        <taxon>Stappiaceae</taxon>
        <taxon>Roseibium</taxon>
    </lineage>
</organism>
<keyword evidence="4" id="KW-1133">Transmembrane helix</keyword>
<keyword evidence="3 5" id="KW-0326">Glycosidase</keyword>
<dbReference type="InterPro" id="IPR018077">
    <property type="entry name" value="Glyco_hydro_fam25_subgr"/>
</dbReference>
<dbReference type="PANTHER" id="PTHR34135">
    <property type="entry name" value="LYSOZYME"/>
    <property type="match status" value="1"/>
</dbReference>
<accession>A0A0M6XYP4</accession>
<dbReference type="PANTHER" id="PTHR34135:SF2">
    <property type="entry name" value="LYSOZYME"/>
    <property type="match status" value="1"/>
</dbReference>
<evidence type="ECO:0000313" key="5">
    <source>
        <dbReference type="EMBL" id="CTQ42603.1"/>
    </source>
</evidence>
<dbReference type="InterPro" id="IPR002053">
    <property type="entry name" value="Glyco_hydro_25"/>
</dbReference>